<dbReference type="PROSITE" id="PS51379">
    <property type="entry name" value="4FE4S_FER_2"/>
    <property type="match status" value="2"/>
</dbReference>
<dbReference type="AlphaFoldDB" id="A0A414S185"/>
<keyword evidence="7" id="KW-0677">Repeat</keyword>
<evidence type="ECO:0000256" key="7">
    <source>
        <dbReference type="ARBA" id="ARBA00022737"/>
    </source>
</evidence>
<dbReference type="GO" id="GO:0008901">
    <property type="term" value="F:ferredoxin hydrogenase activity"/>
    <property type="evidence" value="ECO:0007669"/>
    <property type="project" value="InterPro"/>
</dbReference>
<keyword evidence="9" id="KW-0408">Iron</keyword>
<protein>
    <submittedName>
        <fullName evidence="17">4Fe-4S dicluster domain-containing protein</fullName>
    </submittedName>
</protein>
<comment type="cofactor">
    <cofactor evidence="13">
        <name>[2Fe-2S] cluster</name>
        <dbReference type="ChEBI" id="CHEBI:190135"/>
    </cofactor>
</comment>
<dbReference type="Gene3D" id="3.30.70.20">
    <property type="match status" value="1"/>
</dbReference>
<dbReference type="GO" id="GO:0016020">
    <property type="term" value="C:membrane"/>
    <property type="evidence" value="ECO:0007669"/>
    <property type="project" value="UniProtKB-SubCell"/>
</dbReference>
<dbReference type="InterPro" id="IPR019574">
    <property type="entry name" value="NADH_UbQ_OxRdtase_Gsu_4Fe4S-bd"/>
</dbReference>
<dbReference type="InterPro" id="IPR000283">
    <property type="entry name" value="NADH_UbQ_OxRdtase_75kDa_su_CS"/>
</dbReference>
<dbReference type="Pfam" id="PF02906">
    <property type="entry name" value="Fe_hyd_lg_C"/>
    <property type="match status" value="1"/>
</dbReference>
<comment type="cofactor">
    <cofactor evidence="1">
        <name>[4Fe-4S] cluster</name>
        <dbReference type="ChEBI" id="CHEBI:49883"/>
    </cofactor>
</comment>
<dbReference type="InterPro" id="IPR013352">
    <property type="entry name" value="Fe_hydrogenase_subset"/>
</dbReference>
<evidence type="ECO:0000259" key="15">
    <source>
        <dbReference type="PROSITE" id="PS51379"/>
    </source>
</evidence>
<keyword evidence="8" id="KW-1278">Translocase</keyword>
<dbReference type="PROSITE" id="PS00198">
    <property type="entry name" value="4FE4S_FER_1"/>
    <property type="match status" value="1"/>
</dbReference>
<dbReference type="GO" id="GO:0042773">
    <property type="term" value="P:ATP synthesis coupled electron transport"/>
    <property type="evidence" value="ECO:0007669"/>
    <property type="project" value="InterPro"/>
</dbReference>
<evidence type="ECO:0000256" key="12">
    <source>
        <dbReference type="ARBA" id="ARBA00023136"/>
    </source>
</evidence>
<dbReference type="EMBL" id="QRHW01000014">
    <property type="protein sequence ID" value="RHG07869.1"/>
    <property type="molecule type" value="Genomic_DNA"/>
</dbReference>
<evidence type="ECO:0000256" key="11">
    <source>
        <dbReference type="ARBA" id="ARBA00023027"/>
    </source>
</evidence>
<dbReference type="Gene3D" id="3.40.50.1780">
    <property type="match status" value="1"/>
</dbReference>
<dbReference type="InterPro" id="IPR001041">
    <property type="entry name" value="2Fe-2S_ferredoxin-type"/>
</dbReference>
<dbReference type="Proteomes" id="UP000284112">
    <property type="component" value="Unassembled WGS sequence"/>
</dbReference>
<dbReference type="PROSITE" id="PS51085">
    <property type="entry name" value="2FE2S_FER_2"/>
    <property type="match status" value="1"/>
</dbReference>
<dbReference type="FunFam" id="3.10.20.740:FF:000004">
    <property type="entry name" value="NADH-quinone oxidoreductase"/>
    <property type="match status" value="1"/>
</dbReference>
<evidence type="ECO:0000313" key="17">
    <source>
        <dbReference type="EMBL" id="RHG07869.1"/>
    </source>
</evidence>
<dbReference type="InterPro" id="IPR004108">
    <property type="entry name" value="Fe_hydrogenase_lsu_C"/>
</dbReference>
<dbReference type="PROSITE" id="PS00641">
    <property type="entry name" value="COMPLEX1_75K_1"/>
    <property type="match status" value="1"/>
</dbReference>
<dbReference type="RefSeq" id="WP_118309692.1">
    <property type="nucleotide sequence ID" value="NZ_QRHW01000014.1"/>
</dbReference>
<keyword evidence="4" id="KW-0004">4Fe-4S</keyword>
<dbReference type="Gene3D" id="3.10.20.740">
    <property type="match status" value="1"/>
</dbReference>
<feature type="domain" description="4Fe-4S ferredoxin-type" evidence="15">
    <location>
        <begin position="136"/>
        <end position="166"/>
    </location>
</feature>
<organism evidence="17 18">
    <name type="scientific">Dorea longicatena</name>
    <dbReference type="NCBI Taxonomy" id="88431"/>
    <lineage>
        <taxon>Bacteria</taxon>
        <taxon>Bacillati</taxon>
        <taxon>Bacillota</taxon>
        <taxon>Clostridia</taxon>
        <taxon>Lachnospirales</taxon>
        <taxon>Lachnospiraceae</taxon>
        <taxon>Dorea</taxon>
    </lineage>
</organism>
<evidence type="ECO:0000256" key="10">
    <source>
        <dbReference type="ARBA" id="ARBA00023014"/>
    </source>
</evidence>
<dbReference type="SUPFAM" id="SSF53920">
    <property type="entry name" value="Fe-only hydrogenase"/>
    <property type="match status" value="1"/>
</dbReference>
<dbReference type="Gene3D" id="3.40.950.10">
    <property type="entry name" value="Fe-only Hydrogenase (Larger Subunit), Chain L, domain 3"/>
    <property type="match status" value="1"/>
</dbReference>
<dbReference type="CDD" id="cd00207">
    <property type="entry name" value="fer2"/>
    <property type="match status" value="1"/>
</dbReference>
<keyword evidence="5" id="KW-0001">2Fe-2S</keyword>
<dbReference type="InterPro" id="IPR050340">
    <property type="entry name" value="Cytosolic_Fe-S_CAF"/>
</dbReference>
<dbReference type="PANTHER" id="PTHR11615">
    <property type="entry name" value="NITRATE, FORMATE, IRON DEHYDROGENASE"/>
    <property type="match status" value="1"/>
</dbReference>
<accession>A0A414S185</accession>
<dbReference type="GO" id="GO:0008137">
    <property type="term" value="F:NADH dehydrogenase (ubiquinone) activity"/>
    <property type="evidence" value="ECO:0007669"/>
    <property type="project" value="InterPro"/>
</dbReference>
<dbReference type="SMART" id="SM00929">
    <property type="entry name" value="NADH-G_4Fe-4S_3"/>
    <property type="match status" value="1"/>
</dbReference>
<dbReference type="Pfam" id="PF10588">
    <property type="entry name" value="NADH-G_4Fe-4S_3"/>
    <property type="match status" value="1"/>
</dbReference>
<evidence type="ECO:0000259" key="14">
    <source>
        <dbReference type="PROSITE" id="PS51085"/>
    </source>
</evidence>
<dbReference type="SUPFAM" id="SSF54292">
    <property type="entry name" value="2Fe-2S ferredoxin-like"/>
    <property type="match status" value="1"/>
</dbReference>
<dbReference type="SUPFAM" id="SSF54862">
    <property type="entry name" value="4Fe-4S ferredoxins"/>
    <property type="match status" value="1"/>
</dbReference>
<keyword evidence="11" id="KW-0520">NAD</keyword>
<dbReference type="FunFam" id="3.30.70.20:FF:000035">
    <property type="entry name" value="Iron hydrogenase 1"/>
    <property type="match status" value="1"/>
</dbReference>
<feature type="domain" description="4Fe-4S ferredoxin-type" evidence="15">
    <location>
        <begin position="179"/>
        <end position="208"/>
    </location>
</feature>
<dbReference type="InterPro" id="IPR003149">
    <property type="entry name" value="Fe_hydrogenase_ssu"/>
</dbReference>
<evidence type="ECO:0000256" key="9">
    <source>
        <dbReference type="ARBA" id="ARBA00023004"/>
    </source>
</evidence>
<dbReference type="NCBIfam" id="TIGR02512">
    <property type="entry name" value="FeFe_hydrog_A"/>
    <property type="match status" value="1"/>
</dbReference>
<evidence type="ECO:0000256" key="13">
    <source>
        <dbReference type="ARBA" id="ARBA00034078"/>
    </source>
</evidence>
<feature type="domain" description="4Fe-4S His(Cys)3-ligated-type" evidence="16">
    <location>
        <begin position="77"/>
        <end position="116"/>
    </location>
</feature>
<dbReference type="InterPro" id="IPR017900">
    <property type="entry name" value="4Fe4S_Fe_S_CS"/>
</dbReference>
<proteinExistence type="inferred from homology"/>
<dbReference type="GO" id="GO:0051537">
    <property type="term" value="F:2 iron, 2 sulfur cluster binding"/>
    <property type="evidence" value="ECO:0007669"/>
    <property type="project" value="UniProtKB-KW"/>
</dbReference>
<dbReference type="InterPro" id="IPR036010">
    <property type="entry name" value="2Fe-2S_ferredoxin-like_sf"/>
</dbReference>
<dbReference type="InterPro" id="IPR017896">
    <property type="entry name" value="4Fe4S_Fe-S-bd"/>
</dbReference>
<comment type="similarity">
    <text evidence="3">Belongs to the complex I 75 kDa subunit family.</text>
</comment>
<evidence type="ECO:0000256" key="1">
    <source>
        <dbReference type="ARBA" id="ARBA00001966"/>
    </source>
</evidence>
<dbReference type="InterPro" id="IPR036991">
    <property type="entry name" value="Fe_hydrogenase_ssu_sf"/>
</dbReference>
<dbReference type="GO" id="GO:0005506">
    <property type="term" value="F:iron ion binding"/>
    <property type="evidence" value="ECO:0007669"/>
    <property type="project" value="InterPro"/>
</dbReference>
<keyword evidence="12" id="KW-0472">Membrane</keyword>
<evidence type="ECO:0000256" key="8">
    <source>
        <dbReference type="ARBA" id="ARBA00022967"/>
    </source>
</evidence>
<sequence length="563" mass="62541">MGIMTIDGQRVEFTDEPNVLSVIRKAGIDIPTLCYHSELSIYGACRLCTVENERGKTFASCSEKPRDGMVIYTNTPRLMHYRKLILELLLAAHCRDCTTCIKSGECHLQELAHRLGVHEVRFENVREMQPIDTSSPAIIRDPNKCILCGDCVRMCDNIQNINAIDFAYRGTDALVTPAFNKKIAETDCVGCGQCRVVCPTGAISIHTNIDLVWEALADKNTKVIAQIAPAVRVAVGDQFGYAKGENVMGKLVGVLHRLGFDEVYDTSYGADLTVIEESKEFIERFTAGEKLPLFTSCCPAWVKHCETKYPELAENLSTCRSPQQMFGAVVREYYKDPEKNEGKRLVSVSIMPCTAKKEEILRPESMTNGKQDVDYVLTTTEIIRMIKKSGIVFDKVEIEAADVPFGIGSGSGVIFGVTGGVTEAVLRRLQQGHNRVDMEAIKTSGVRGDEGIKELTYNYNGREIKAAVVSGLANADKVIERIKNNEVHYDFVEVMACRRGCIMGGGQPVNAGPRTKRARMKGLYDTDVNTQIKKSNENPMILSLYDSLLKGKEHELLHRNFTK</sequence>
<dbReference type="Gene3D" id="4.10.260.20">
    <property type="entry name" value="Iron hydrogenase, small subunit"/>
    <property type="match status" value="1"/>
</dbReference>
<comment type="subcellular location">
    <subcellularLocation>
        <location evidence="2">Membrane</location>
    </subcellularLocation>
</comment>
<evidence type="ECO:0000256" key="3">
    <source>
        <dbReference type="ARBA" id="ARBA00005404"/>
    </source>
</evidence>
<dbReference type="SMART" id="SM00902">
    <property type="entry name" value="Fe_hyd_SSU"/>
    <property type="match status" value="1"/>
</dbReference>
<dbReference type="Pfam" id="PF13510">
    <property type="entry name" value="Fer2_4"/>
    <property type="match status" value="1"/>
</dbReference>
<keyword evidence="6" id="KW-0479">Metal-binding</keyword>
<dbReference type="PROSITE" id="PS51839">
    <property type="entry name" value="4FE4S_HC3"/>
    <property type="match status" value="1"/>
</dbReference>
<dbReference type="GO" id="GO:0051539">
    <property type="term" value="F:4 iron, 4 sulfur cluster binding"/>
    <property type="evidence" value="ECO:0007669"/>
    <property type="project" value="UniProtKB-KW"/>
</dbReference>
<evidence type="ECO:0000256" key="2">
    <source>
        <dbReference type="ARBA" id="ARBA00004370"/>
    </source>
</evidence>
<name>A0A414S185_9FIRM</name>
<evidence type="ECO:0000259" key="16">
    <source>
        <dbReference type="PROSITE" id="PS51839"/>
    </source>
</evidence>
<keyword evidence="10" id="KW-0411">Iron-sulfur</keyword>
<dbReference type="Pfam" id="PF02256">
    <property type="entry name" value="Fe_hyd_SSU"/>
    <property type="match status" value="1"/>
</dbReference>
<dbReference type="InterPro" id="IPR009016">
    <property type="entry name" value="Fe_hydrogenase"/>
</dbReference>
<gene>
    <name evidence="17" type="ORF">DW641_09200</name>
</gene>
<feature type="domain" description="2Fe-2S ferredoxin-type" evidence="14">
    <location>
        <begin position="1"/>
        <end position="77"/>
    </location>
</feature>
<reference evidence="17 18" key="1">
    <citation type="submission" date="2018-08" db="EMBL/GenBank/DDBJ databases">
        <title>A genome reference for cultivated species of the human gut microbiota.</title>
        <authorList>
            <person name="Zou Y."/>
            <person name="Xue W."/>
            <person name="Luo G."/>
        </authorList>
    </citation>
    <scope>NUCLEOTIDE SEQUENCE [LARGE SCALE GENOMIC DNA]</scope>
    <source>
        <strain evidence="17 18">AM23-13</strain>
    </source>
</reference>
<evidence type="ECO:0000256" key="4">
    <source>
        <dbReference type="ARBA" id="ARBA00022485"/>
    </source>
</evidence>
<evidence type="ECO:0000313" key="18">
    <source>
        <dbReference type="Proteomes" id="UP000284112"/>
    </source>
</evidence>
<dbReference type="Pfam" id="PF12838">
    <property type="entry name" value="Fer4_7"/>
    <property type="match status" value="1"/>
</dbReference>
<evidence type="ECO:0000256" key="5">
    <source>
        <dbReference type="ARBA" id="ARBA00022714"/>
    </source>
</evidence>
<evidence type="ECO:0000256" key="6">
    <source>
        <dbReference type="ARBA" id="ARBA00022723"/>
    </source>
</evidence>
<comment type="caution">
    <text evidence="17">The sequence shown here is derived from an EMBL/GenBank/DDBJ whole genome shotgun (WGS) entry which is preliminary data.</text>
</comment>